<name>A0A2H5AJI5_9VIRU</name>
<dbReference type="KEGG" id="vg:35414710"/>
<dbReference type="EMBL" id="MG271984">
    <property type="protein sequence ID" value="AUG72313.1"/>
    <property type="molecule type" value="Genomic_DNA"/>
</dbReference>
<reference evidence="1" key="1">
    <citation type="journal article" date="2018" name="Arch. Virol.">
        <title>Complete genome sequence and analysis of ictalurid herpesvirus 2.</title>
        <authorList>
            <person name="Borzak R."/>
            <person name="Haluk T."/>
            <person name="Bartha D."/>
            <person name="Doszpoly A."/>
        </authorList>
    </citation>
    <scope>NUCLEOTIDE SEQUENCE</scope>
    <source>
        <strain evidence="1">760/94</strain>
    </source>
</reference>
<proteinExistence type="predicted"/>
<dbReference type="OrthoDB" id="26786at10239"/>
<evidence type="ECO:0000313" key="2">
    <source>
        <dbReference type="Proteomes" id="UP000242696"/>
    </source>
</evidence>
<dbReference type="RefSeq" id="YP_009447890.1">
    <property type="nucleotide sequence ID" value="NC_036579.1"/>
</dbReference>
<accession>A0A2H5AJI5</accession>
<dbReference type="GeneID" id="35414710"/>
<evidence type="ECO:0000313" key="1">
    <source>
        <dbReference type="EMBL" id="AUG72313.1"/>
    </source>
</evidence>
<keyword evidence="2" id="KW-1185">Reference proteome</keyword>
<protein>
    <submittedName>
        <fullName evidence="1">ORF64</fullName>
    </submittedName>
</protein>
<sequence>MANRSQESGREVDSDWILARYRALNALRAHGMEVGCEDLDGTSPDDFRDVLEAYEHSRSRPSDLSGFISYLAAMVLGIFRFSDILSDLVANDTLGIFHFNKLMGRLFFNYAIGSDELIDGLLDLMFKYIAFLSRFSIIPASVIDSNFCVLCMYESDHSLAGADTRFKTLVCSHIVESHGHATDGLMKENVVATTTKRSDPLVLTLDKFHEQVAGGEDARTLAMARDNTLTTRKNGSISSFIRAMSRARESCMVAKMEASLTEFQARLGEVTTMMTRMGEHKNLNLFSAELMNTFIHAQTRRSRVREFLDTRLVKWSGDLPPEIFLLSKLQTTADKNLLTTIIMDFYAAAVPPIYKYNHKYNMHAHRVIFFKHMESLGFTNEGITLFQLHINQLDLKKIVGQPFTDENFPVITNAENFSKLIELFWAVANIRTFVFIHNKAIGFYHGDSNKINHEEIPDGIYLFNGTVGFKHTGVEKWGGVWATQDLLKLLNVYDRLLSTGVTG</sequence>
<organism evidence="1">
    <name type="scientific">black bullhead herpesvirus</name>
    <dbReference type="NCBI Taxonomy" id="508441"/>
    <lineage>
        <taxon>Viruses</taxon>
        <taxon>Duplodnaviria</taxon>
        <taxon>Heunggongvirae</taxon>
        <taxon>Peploviricota</taxon>
        <taxon>Herviviricetes</taxon>
        <taxon>Herpesvirales</taxon>
        <taxon>Alloherpesviridae</taxon>
        <taxon>Ictavirus</taxon>
        <taxon>Ictavirus ictaluridallo2</taxon>
    </lineage>
</organism>
<dbReference type="Proteomes" id="UP000242696">
    <property type="component" value="Segment"/>
</dbReference>